<keyword evidence="3" id="KW-1185">Reference proteome</keyword>
<dbReference type="GO" id="GO:0032259">
    <property type="term" value="P:methylation"/>
    <property type="evidence" value="ECO:0007669"/>
    <property type="project" value="UniProtKB-KW"/>
</dbReference>
<reference evidence="2 3" key="1">
    <citation type="submission" date="2019-09" db="EMBL/GenBank/DDBJ databases">
        <title>In-depth cultivation of the pig gut microbiome towards novel bacterial diversity and tailored functional studies.</title>
        <authorList>
            <person name="Wylensek D."/>
            <person name="Hitch T.C.A."/>
            <person name="Clavel T."/>
        </authorList>
    </citation>
    <scope>NUCLEOTIDE SEQUENCE [LARGE SCALE GENOMIC DNA]</scope>
    <source>
        <strain evidence="2 3">WCA3-693-APC-4?</strain>
    </source>
</reference>
<dbReference type="AlphaFoldDB" id="A0A6N7XSX9"/>
<name>A0A6N7XSX9_9FIRM</name>
<keyword evidence="2" id="KW-0808">Transferase</keyword>
<dbReference type="Gene3D" id="3.40.50.150">
    <property type="entry name" value="Vaccinia Virus protein VP39"/>
    <property type="match status" value="1"/>
</dbReference>
<evidence type="ECO:0000259" key="1">
    <source>
        <dbReference type="Pfam" id="PF08241"/>
    </source>
</evidence>
<comment type="caution">
    <text evidence="2">The sequence shown here is derived from an EMBL/GenBank/DDBJ whole genome shotgun (WGS) entry which is preliminary data.</text>
</comment>
<dbReference type="EMBL" id="VUNQ01000008">
    <property type="protein sequence ID" value="MSU00867.1"/>
    <property type="molecule type" value="Genomic_DNA"/>
</dbReference>
<accession>A0A6N7XSX9</accession>
<dbReference type="Pfam" id="PF08241">
    <property type="entry name" value="Methyltransf_11"/>
    <property type="match status" value="1"/>
</dbReference>
<dbReference type="GO" id="GO:0008757">
    <property type="term" value="F:S-adenosylmethionine-dependent methyltransferase activity"/>
    <property type="evidence" value="ECO:0007669"/>
    <property type="project" value="InterPro"/>
</dbReference>
<dbReference type="SUPFAM" id="SSF53335">
    <property type="entry name" value="S-adenosyl-L-methionine-dependent methyltransferases"/>
    <property type="match status" value="1"/>
</dbReference>
<sequence length="189" mass="21931">MNQEERMYVVGNQKIKVERELTGQWILDIGGGGEGIIGLCYGNRVISIDPRIDELEEAPEEPLKIVMDAKELSFLDNTFDSVTSFFTLMYIDNNYHEKVFKEIYRVLKDNGEFVLWDAMIPEYDGGIKDIFVIQLEIETPIRLIKTGYGISRKDKVQDIEYFIDIGESIGFNVIKEEVRDKVFKIIFKK</sequence>
<dbReference type="InterPro" id="IPR029063">
    <property type="entry name" value="SAM-dependent_MTases_sf"/>
</dbReference>
<gene>
    <name evidence="2" type="ORF">FYJ83_05220</name>
</gene>
<feature type="domain" description="Methyltransferase type 11" evidence="1">
    <location>
        <begin position="27"/>
        <end position="115"/>
    </location>
</feature>
<dbReference type="InterPro" id="IPR013216">
    <property type="entry name" value="Methyltransf_11"/>
</dbReference>
<organism evidence="2 3">
    <name type="scientific">Tissierella pigra</name>
    <dbReference type="NCBI Taxonomy" id="2607614"/>
    <lineage>
        <taxon>Bacteria</taxon>
        <taxon>Bacillati</taxon>
        <taxon>Bacillota</taxon>
        <taxon>Tissierellia</taxon>
        <taxon>Tissierellales</taxon>
        <taxon>Tissierellaceae</taxon>
        <taxon>Tissierella</taxon>
    </lineage>
</organism>
<evidence type="ECO:0000313" key="3">
    <source>
        <dbReference type="Proteomes" id="UP000469523"/>
    </source>
</evidence>
<dbReference type="Proteomes" id="UP000469523">
    <property type="component" value="Unassembled WGS sequence"/>
</dbReference>
<dbReference type="RefSeq" id="WP_154439288.1">
    <property type="nucleotide sequence ID" value="NZ_JAHLPJ010000001.1"/>
</dbReference>
<evidence type="ECO:0000313" key="2">
    <source>
        <dbReference type="EMBL" id="MSU00867.1"/>
    </source>
</evidence>
<protein>
    <submittedName>
        <fullName evidence="2">Class I SAM-dependent methyltransferase</fullName>
    </submittedName>
</protein>
<keyword evidence="2" id="KW-0489">Methyltransferase</keyword>
<proteinExistence type="predicted"/>